<feature type="repeat" description="ANK" evidence="3">
    <location>
        <begin position="171"/>
        <end position="203"/>
    </location>
</feature>
<feature type="repeat" description="ANK" evidence="3">
    <location>
        <begin position="13"/>
        <end position="47"/>
    </location>
</feature>
<dbReference type="PANTHER" id="PTHR24198:SF165">
    <property type="entry name" value="ANKYRIN REPEAT-CONTAINING PROTEIN-RELATED"/>
    <property type="match status" value="1"/>
</dbReference>
<organism evidence="4 5">
    <name type="scientific">Trichogramma brassicae</name>
    <dbReference type="NCBI Taxonomy" id="86971"/>
    <lineage>
        <taxon>Eukaryota</taxon>
        <taxon>Metazoa</taxon>
        <taxon>Ecdysozoa</taxon>
        <taxon>Arthropoda</taxon>
        <taxon>Hexapoda</taxon>
        <taxon>Insecta</taxon>
        <taxon>Pterygota</taxon>
        <taxon>Neoptera</taxon>
        <taxon>Endopterygota</taxon>
        <taxon>Hymenoptera</taxon>
        <taxon>Apocrita</taxon>
        <taxon>Proctotrupomorpha</taxon>
        <taxon>Chalcidoidea</taxon>
        <taxon>Trichogrammatidae</taxon>
        <taxon>Trichogramma</taxon>
    </lineage>
</organism>
<keyword evidence="2 3" id="KW-0040">ANK repeat</keyword>
<dbReference type="PRINTS" id="PR01415">
    <property type="entry name" value="ANKYRIN"/>
</dbReference>
<feature type="repeat" description="ANK" evidence="3">
    <location>
        <begin position="92"/>
        <end position="124"/>
    </location>
</feature>
<evidence type="ECO:0000256" key="1">
    <source>
        <dbReference type="ARBA" id="ARBA00022737"/>
    </source>
</evidence>
<feature type="repeat" description="ANK" evidence="3">
    <location>
        <begin position="491"/>
        <end position="523"/>
    </location>
</feature>
<dbReference type="SMART" id="SM00248">
    <property type="entry name" value="ANK"/>
    <property type="match status" value="13"/>
</dbReference>
<dbReference type="PROSITE" id="PS50297">
    <property type="entry name" value="ANK_REP_REGION"/>
    <property type="match status" value="6"/>
</dbReference>
<dbReference type="SUPFAM" id="SSF48403">
    <property type="entry name" value="Ankyrin repeat"/>
    <property type="match status" value="2"/>
</dbReference>
<keyword evidence="5" id="KW-1185">Reference proteome</keyword>
<gene>
    <name evidence="4" type="ORF">TBRA_LOCUS11520</name>
</gene>
<dbReference type="InterPro" id="IPR002110">
    <property type="entry name" value="Ankyrin_rpt"/>
</dbReference>
<dbReference type="EMBL" id="CADCXV010000981">
    <property type="protein sequence ID" value="CAB0039782.1"/>
    <property type="molecule type" value="Genomic_DNA"/>
</dbReference>
<dbReference type="Proteomes" id="UP000479190">
    <property type="component" value="Unassembled WGS sequence"/>
</dbReference>
<evidence type="ECO:0000313" key="5">
    <source>
        <dbReference type="Proteomes" id="UP000479190"/>
    </source>
</evidence>
<feature type="repeat" description="ANK" evidence="3">
    <location>
        <begin position="415"/>
        <end position="447"/>
    </location>
</feature>
<sequence length="702" mass="79705">MHQTVQVDACAPFGQTLLHLALRGENKKFQIAELLLRRGANPNLTDFFRNTPLHLLCEKGGNEVESVNFLERFLKINDQKRQMVQLDVPNLHGQTPLHLALACPQWKVAEVLLRNGSDPNLISPAGSTALNVICKKGDKDEELANYLKTFFEIADAYRRTVDVDVIDPNNKNRTPLQLAIERGQRKVFELLLRRGANPNLATKYGNTPLHYICQRDNDDDLIEIFFKICDEKHRLVPVDARNEWGQTPLIDAPFHGLTKVTELLLKRGANPCVTDNYGCSPLHWICESYVADDDKSSILVKKFFEIVDLYGRTISFDDQNEYGLTPLHLAHRTVRVDVSNDYYETPLHCAVAGGLKKVTEMLLRKDVDPNVAGCKNTPLHVICNKKENDYDLAKMLFEVSDEVHLTVQVDAKDEEGNTPLHLALRNGHWNLIELLLEKGATVNSANAKGSTALHVVCEKDSDDESATSLKIFFDISEAHHRYLRIDAWDNEGRRPLHLALARRLNKTAEILLRRGADPSLTDNEKSTALHVICSRKYDDDDFLELFWKINDENRQPVEVDALEKYDGRTPLHLALERGHINIAAEPRRESEFRRQQGTHVLRSRASSRGDISGQALSLLCSPGIRQNVLSLDCQSDFSLSSRRILRGHGDDYARDRGRVHRETTNRFFFPPTRRKAILCKSLLRVSQNEASKSLLEMHAHDN</sequence>
<dbReference type="Pfam" id="PF12796">
    <property type="entry name" value="Ank_2"/>
    <property type="match status" value="4"/>
</dbReference>
<dbReference type="PROSITE" id="PS50088">
    <property type="entry name" value="ANK_REPEAT"/>
    <property type="match status" value="7"/>
</dbReference>
<keyword evidence="1" id="KW-0677">Repeat</keyword>
<proteinExistence type="predicted"/>
<dbReference type="InterPro" id="IPR036770">
    <property type="entry name" value="Ankyrin_rpt-contain_sf"/>
</dbReference>
<dbReference type="AlphaFoldDB" id="A0A6H5ISE9"/>
<dbReference type="Pfam" id="PF00023">
    <property type="entry name" value="Ank"/>
    <property type="match status" value="1"/>
</dbReference>
<evidence type="ECO:0000313" key="4">
    <source>
        <dbReference type="EMBL" id="CAB0039782.1"/>
    </source>
</evidence>
<feature type="repeat" description="ANK" evidence="3">
    <location>
        <begin position="244"/>
        <end position="276"/>
    </location>
</feature>
<protein>
    <submittedName>
        <fullName evidence="4">Uncharacterized protein</fullName>
    </submittedName>
</protein>
<evidence type="ECO:0000256" key="3">
    <source>
        <dbReference type="PROSITE-ProRule" id="PRU00023"/>
    </source>
</evidence>
<accession>A0A6H5ISE9</accession>
<dbReference type="OrthoDB" id="6593077at2759"/>
<reference evidence="4 5" key="1">
    <citation type="submission" date="2020-02" db="EMBL/GenBank/DDBJ databases">
        <authorList>
            <person name="Ferguson B K."/>
        </authorList>
    </citation>
    <scope>NUCLEOTIDE SEQUENCE [LARGE SCALE GENOMIC DNA]</scope>
</reference>
<dbReference type="Gene3D" id="1.25.40.20">
    <property type="entry name" value="Ankyrin repeat-containing domain"/>
    <property type="match status" value="6"/>
</dbReference>
<name>A0A6H5ISE9_9HYME</name>
<evidence type="ECO:0000256" key="2">
    <source>
        <dbReference type="ARBA" id="ARBA00023043"/>
    </source>
</evidence>
<dbReference type="PANTHER" id="PTHR24198">
    <property type="entry name" value="ANKYRIN REPEAT AND PROTEIN KINASE DOMAIN-CONTAINING PROTEIN"/>
    <property type="match status" value="1"/>
</dbReference>
<feature type="repeat" description="ANK" evidence="3">
    <location>
        <begin position="566"/>
        <end position="583"/>
    </location>
</feature>